<keyword evidence="3" id="KW-1185">Reference proteome</keyword>
<evidence type="ECO:0000313" key="2">
    <source>
        <dbReference type="EMBL" id="VEL21287.1"/>
    </source>
</evidence>
<dbReference type="Proteomes" id="UP000784294">
    <property type="component" value="Unassembled WGS sequence"/>
</dbReference>
<accession>A0A3S5AIT7</accession>
<reference evidence="2" key="1">
    <citation type="submission" date="2018-11" db="EMBL/GenBank/DDBJ databases">
        <authorList>
            <consortium name="Pathogen Informatics"/>
        </authorList>
    </citation>
    <scope>NUCLEOTIDE SEQUENCE</scope>
</reference>
<feature type="region of interest" description="Disordered" evidence="1">
    <location>
        <begin position="93"/>
        <end position="114"/>
    </location>
</feature>
<name>A0A3S5AIT7_9PLAT</name>
<organism evidence="2 3">
    <name type="scientific">Protopolystoma xenopodis</name>
    <dbReference type="NCBI Taxonomy" id="117903"/>
    <lineage>
        <taxon>Eukaryota</taxon>
        <taxon>Metazoa</taxon>
        <taxon>Spiralia</taxon>
        <taxon>Lophotrochozoa</taxon>
        <taxon>Platyhelminthes</taxon>
        <taxon>Monogenea</taxon>
        <taxon>Polyopisthocotylea</taxon>
        <taxon>Polystomatidea</taxon>
        <taxon>Polystomatidae</taxon>
        <taxon>Protopolystoma</taxon>
    </lineage>
</organism>
<comment type="caution">
    <text evidence="2">The sequence shown here is derived from an EMBL/GenBank/DDBJ whole genome shotgun (WGS) entry which is preliminary data.</text>
</comment>
<protein>
    <submittedName>
        <fullName evidence="2">Uncharacterized protein</fullName>
    </submittedName>
</protein>
<gene>
    <name evidence="2" type="ORF">PXEA_LOCUS14727</name>
</gene>
<evidence type="ECO:0000313" key="3">
    <source>
        <dbReference type="Proteomes" id="UP000784294"/>
    </source>
</evidence>
<dbReference type="EMBL" id="CAAALY010050535">
    <property type="protein sequence ID" value="VEL21287.1"/>
    <property type="molecule type" value="Genomic_DNA"/>
</dbReference>
<evidence type="ECO:0000256" key="1">
    <source>
        <dbReference type="SAM" id="MobiDB-lite"/>
    </source>
</evidence>
<dbReference type="AlphaFoldDB" id="A0A3S5AIT7"/>
<sequence length="139" mass="15178">MRLLMFACSFGHLFVRPRNQLGLFLRRGTHKTGGLYVYVFVCERLSTIGLNRVATADCVSLRLAASDAVPTSGTESDVSLLVMSACCLSLSPRPDNRPYHRPPTPTSASPPFPSSSDALPPHLALYRMPHAICHMAHVT</sequence>
<feature type="compositionally biased region" description="Pro residues" evidence="1">
    <location>
        <begin position="101"/>
        <end position="113"/>
    </location>
</feature>
<proteinExistence type="predicted"/>